<organism evidence="2 3">
    <name type="scientific">Leptospira broomii serovar Hurstbridge str. 5399</name>
    <dbReference type="NCBI Taxonomy" id="1049789"/>
    <lineage>
        <taxon>Bacteria</taxon>
        <taxon>Pseudomonadati</taxon>
        <taxon>Spirochaetota</taxon>
        <taxon>Spirochaetia</taxon>
        <taxon>Leptospirales</taxon>
        <taxon>Leptospiraceae</taxon>
        <taxon>Leptospira</taxon>
    </lineage>
</organism>
<gene>
    <name evidence="2" type="ORF">LEP1GSC050_2364</name>
</gene>
<evidence type="ECO:0000313" key="3">
    <source>
        <dbReference type="Proteomes" id="UP000015454"/>
    </source>
</evidence>
<keyword evidence="1" id="KW-0472">Membrane</keyword>
<accession>T0FEQ1</accession>
<proteinExistence type="predicted"/>
<evidence type="ECO:0000313" key="2">
    <source>
        <dbReference type="EMBL" id="EQA46072.1"/>
    </source>
</evidence>
<sequence>MQQILFSLQFVHAAIVAGPIFFLAVSFFIGGAKEPSESSISGILLAISVFCIPLAFFLKKVLSKTSKEKSLEENLGNYRTLKIITAAIVEGGTLLNCVMFFITGSFLSLGGAILLTIVNLFQFPRLSEFTELYGIDKK</sequence>
<comment type="caution">
    <text evidence="2">The sequence shown here is derived from an EMBL/GenBank/DDBJ whole genome shotgun (WGS) entry which is preliminary data.</text>
</comment>
<dbReference type="Proteomes" id="UP000015454">
    <property type="component" value="Unassembled WGS sequence"/>
</dbReference>
<feature type="transmembrane region" description="Helical" evidence="1">
    <location>
        <begin position="6"/>
        <end position="28"/>
    </location>
</feature>
<feature type="transmembrane region" description="Helical" evidence="1">
    <location>
        <begin position="40"/>
        <end position="58"/>
    </location>
</feature>
<feature type="transmembrane region" description="Helical" evidence="1">
    <location>
        <begin position="98"/>
        <end position="121"/>
    </location>
</feature>
<dbReference type="EMBL" id="AHMO02000008">
    <property type="protein sequence ID" value="EQA46072.1"/>
    <property type="molecule type" value="Genomic_DNA"/>
</dbReference>
<keyword evidence="1" id="KW-0812">Transmembrane</keyword>
<dbReference type="RefSeq" id="WP_010570625.1">
    <property type="nucleotide sequence ID" value="NZ_AHMO02000008.1"/>
</dbReference>
<reference evidence="2" key="1">
    <citation type="submission" date="2013-05" db="EMBL/GenBank/DDBJ databases">
        <authorList>
            <person name="Harkins D.M."/>
            <person name="Durkin A.S."/>
            <person name="Brinkac L.M."/>
            <person name="Haft D.H."/>
            <person name="Selengut J.D."/>
            <person name="Sanka R."/>
            <person name="DePew J."/>
            <person name="Purushe J."/>
            <person name="Hartskeerl R.A."/>
            <person name="Ahmed A."/>
            <person name="van der Linden H."/>
            <person name="Goris M.G.A."/>
            <person name="Vinetz J.M."/>
            <person name="Sutton G.G."/>
            <person name="Nierman W.C."/>
            <person name="Fouts D.E."/>
        </authorList>
    </citation>
    <scope>NUCLEOTIDE SEQUENCE [LARGE SCALE GENOMIC DNA]</scope>
    <source>
        <strain evidence="2">5399</strain>
    </source>
</reference>
<keyword evidence="1" id="KW-1133">Transmembrane helix</keyword>
<name>T0FEQ1_9LEPT</name>
<dbReference type="STRING" id="1049789.LEP1GSC050_2364"/>
<dbReference type="OrthoDB" id="329259at2"/>
<evidence type="ECO:0000256" key="1">
    <source>
        <dbReference type="SAM" id="Phobius"/>
    </source>
</evidence>
<dbReference type="AlphaFoldDB" id="T0FEQ1"/>
<keyword evidence="3" id="KW-1185">Reference proteome</keyword>
<protein>
    <submittedName>
        <fullName evidence="2">Uncharacterized protein</fullName>
    </submittedName>
</protein>